<feature type="domain" description="Glycosyl hydrolase family 32 N-terminal" evidence="6">
    <location>
        <begin position="87"/>
        <end position="401"/>
    </location>
</feature>
<evidence type="ECO:0000259" key="7">
    <source>
        <dbReference type="Pfam" id="PF08244"/>
    </source>
</evidence>
<sequence>MLRLSLVVILAELAAGHIVPRQTDIDYSSAPPNLSTLANETLYSTWRPKSHVLPMYGQIGDPCMHYTDPATGLFHVGYLHNSGLSGATTDDLVTYTDLRNASEPFIVAGGINDPIAIFDGSVIEHGINGTPTLLYTSVNYLPIHWSIPYTKGSETQSLAIQRDGGRNFTKLRHGPVIPTPPFAANVTAFRDPFVFQNPQMDSLLNKANGTWYNIISGGIHGEGPCMFLYANHGDESDNYQTWEYMGQWWHETQNTTWSEAGWAGRWGFNFEVGNFFTLDQTGYNPEGEIFTTFGVEWSYAPIKLQVSGEHDMLWAAGKQSIIDGKLKFEPTMAGRLDAGRSAYAAAGKAIPSTSQASRKSGAPDRFLSYVWLTGDYFDQVDPPKSQQNWTGSLLLPRELSVGYIDVIDNDLAREEKTSWRLETEHNNGTVTLATMNQKIAREPLAAFKSNTSTVITQSGGTRSSSGTFDRSPKSRQYMFESSITFFSRSNATKAGFEILSGAYETTKIYYQFSNETVNIDKSNSSAAAETNDWVLTDTESGKLRLFDIPSANSTKIEALNITVVVDGGLVEVHINDRFAISTWVWSWYEDSRDIKFFVEDGEIEFGETTIWEGLVDAWPHRGAPFHETS</sequence>
<dbReference type="InterPro" id="IPR023296">
    <property type="entry name" value="Glyco_hydro_beta-prop_sf"/>
</dbReference>
<evidence type="ECO:0000256" key="5">
    <source>
        <dbReference type="SAM" id="SignalP"/>
    </source>
</evidence>
<reference evidence="8 9" key="1">
    <citation type="journal article" date="2017" name="Genome Announc.">
        <title>Genome sequence of the saprophytic ascomycete Epicoccum nigrum ICMP 19927 strain isolated from New Zealand.</title>
        <authorList>
            <person name="Fokin M."/>
            <person name="Fleetwood D."/>
            <person name="Weir B.S."/>
            <person name="Villas-Boas S.G."/>
        </authorList>
    </citation>
    <scope>NUCLEOTIDE SEQUENCE [LARGE SCALE GENOMIC DNA]</scope>
    <source>
        <strain evidence="8 9">ICMP 19927</strain>
    </source>
</reference>
<evidence type="ECO:0000256" key="3">
    <source>
        <dbReference type="ARBA" id="ARBA00023295"/>
    </source>
</evidence>
<evidence type="ECO:0000256" key="4">
    <source>
        <dbReference type="RuleBase" id="RU362110"/>
    </source>
</evidence>
<proteinExistence type="inferred from homology"/>
<comment type="similarity">
    <text evidence="1 4">Belongs to the glycosyl hydrolase 32 family.</text>
</comment>
<dbReference type="SUPFAM" id="SSF75005">
    <property type="entry name" value="Arabinanase/levansucrase/invertase"/>
    <property type="match status" value="1"/>
</dbReference>
<accession>A0A1Y2LP02</accession>
<gene>
    <name evidence="8" type="ORF">B5807_10123</name>
</gene>
<evidence type="ECO:0000256" key="2">
    <source>
        <dbReference type="ARBA" id="ARBA00022801"/>
    </source>
</evidence>
<dbReference type="EMBL" id="KZ107854">
    <property type="protein sequence ID" value="OSS45329.1"/>
    <property type="molecule type" value="Genomic_DNA"/>
</dbReference>
<dbReference type="CDD" id="cd18621">
    <property type="entry name" value="GH32_XdINV-like"/>
    <property type="match status" value="1"/>
</dbReference>
<dbReference type="PANTHER" id="PTHR42800">
    <property type="entry name" value="EXOINULINASE INUD (AFU_ORTHOLOGUE AFUA_5G00480)"/>
    <property type="match status" value="1"/>
</dbReference>
<dbReference type="Proteomes" id="UP000193240">
    <property type="component" value="Unassembled WGS sequence"/>
</dbReference>
<dbReference type="InterPro" id="IPR013189">
    <property type="entry name" value="Glyco_hydro_32_C"/>
</dbReference>
<organism evidence="8 9">
    <name type="scientific">Epicoccum nigrum</name>
    <name type="common">Soil fungus</name>
    <name type="synonym">Epicoccum purpurascens</name>
    <dbReference type="NCBI Taxonomy" id="105696"/>
    <lineage>
        <taxon>Eukaryota</taxon>
        <taxon>Fungi</taxon>
        <taxon>Dikarya</taxon>
        <taxon>Ascomycota</taxon>
        <taxon>Pezizomycotina</taxon>
        <taxon>Dothideomycetes</taxon>
        <taxon>Pleosporomycetidae</taxon>
        <taxon>Pleosporales</taxon>
        <taxon>Pleosporineae</taxon>
        <taxon>Didymellaceae</taxon>
        <taxon>Epicoccum</taxon>
    </lineage>
</organism>
<protein>
    <recommendedName>
        <fullName evidence="10">Glycosyl hydrolase family 32 C-terminal domain-containing protein</fullName>
    </recommendedName>
</protein>
<dbReference type="InterPro" id="IPR013148">
    <property type="entry name" value="Glyco_hydro_32_N"/>
</dbReference>
<dbReference type="OMA" id="SYLPIHW"/>
<evidence type="ECO:0008006" key="10">
    <source>
        <dbReference type="Google" id="ProtNLM"/>
    </source>
</evidence>
<evidence type="ECO:0000313" key="9">
    <source>
        <dbReference type="Proteomes" id="UP000193240"/>
    </source>
</evidence>
<dbReference type="PANTHER" id="PTHR42800:SF3">
    <property type="entry name" value="GLYCOSYL HYDROLASE FAMILY 32 N-TERMINAL DOMAIN-CONTAINING PROTEIN"/>
    <property type="match status" value="1"/>
</dbReference>
<evidence type="ECO:0000259" key="6">
    <source>
        <dbReference type="Pfam" id="PF00251"/>
    </source>
</evidence>
<dbReference type="GO" id="GO:0004575">
    <property type="term" value="F:sucrose alpha-glucosidase activity"/>
    <property type="evidence" value="ECO:0007669"/>
    <property type="project" value="TreeGrafter"/>
</dbReference>
<feature type="chain" id="PRO_5013073433" description="Glycosyl hydrolase family 32 C-terminal domain-containing protein" evidence="5">
    <location>
        <begin position="17"/>
        <end position="629"/>
    </location>
</feature>
<keyword evidence="9" id="KW-1185">Reference proteome</keyword>
<keyword evidence="5" id="KW-0732">Signal</keyword>
<dbReference type="SUPFAM" id="SSF49899">
    <property type="entry name" value="Concanavalin A-like lectins/glucanases"/>
    <property type="match status" value="1"/>
</dbReference>
<evidence type="ECO:0000313" key="8">
    <source>
        <dbReference type="EMBL" id="OSS45329.1"/>
    </source>
</evidence>
<evidence type="ECO:0000256" key="1">
    <source>
        <dbReference type="ARBA" id="ARBA00009902"/>
    </source>
</evidence>
<dbReference type="GO" id="GO:0005737">
    <property type="term" value="C:cytoplasm"/>
    <property type="evidence" value="ECO:0007669"/>
    <property type="project" value="TreeGrafter"/>
</dbReference>
<feature type="signal peptide" evidence="5">
    <location>
        <begin position="1"/>
        <end position="16"/>
    </location>
</feature>
<dbReference type="Pfam" id="PF00251">
    <property type="entry name" value="Glyco_hydro_32N"/>
    <property type="match status" value="1"/>
</dbReference>
<dbReference type="InParanoid" id="A0A1Y2LP02"/>
<dbReference type="STRING" id="105696.A0A1Y2LP02"/>
<dbReference type="Pfam" id="PF08244">
    <property type="entry name" value="Glyco_hydro_32C"/>
    <property type="match status" value="1"/>
</dbReference>
<name>A0A1Y2LP02_EPING</name>
<dbReference type="InterPro" id="IPR001362">
    <property type="entry name" value="Glyco_hydro_32"/>
</dbReference>
<dbReference type="SMART" id="SM00640">
    <property type="entry name" value="Glyco_32"/>
    <property type="match status" value="1"/>
</dbReference>
<keyword evidence="3 4" id="KW-0326">Glycosidase</keyword>
<dbReference type="AlphaFoldDB" id="A0A1Y2LP02"/>
<dbReference type="GO" id="GO:0005987">
    <property type="term" value="P:sucrose catabolic process"/>
    <property type="evidence" value="ECO:0007669"/>
    <property type="project" value="TreeGrafter"/>
</dbReference>
<dbReference type="Gene3D" id="2.115.10.20">
    <property type="entry name" value="Glycosyl hydrolase domain, family 43"/>
    <property type="match status" value="1"/>
</dbReference>
<dbReference type="Gene3D" id="2.60.120.560">
    <property type="entry name" value="Exo-inulinase, domain 1"/>
    <property type="match status" value="1"/>
</dbReference>
<dbReference type="InterPro" id="IPR013320">
    <property type="entry name" value="ConA-like_dom_sf"/>
</dbReference>
<feature type="domain" description="Glycosyl hydrolase family 32 C-terminal" evidence="7">
    <location>
        <begin position="461"/>
        <end position="612"/>
    </location>
</feature>
<keyword evidence="2 4" id="KW-0378">Hydrolase</keyword>